<dbReference type="Gene3D" id="3.40.50.300">
    <property type="entry name" value="P-loop containing nucleotide triphosphate hydrolases"/>
    <property type="match status" value="1"/>
</dbReference>
<dbReference type="PANTHER" id="PTHR19229">
    <property type="entry name" value="ATP-BINDING CASSETTE TRANSPORTER SUBFAMILY A ABCA"/>
    <property type="match status" value="1"/>
</dbReference>
<keyword evidence="6" id="KW-0547">Nucleotide-binding</keyword>
<dbReference type="GO" id="GO:0005524">
    <property type="term" value="F:ATP binding"/>
    <property type="evidence" value="ECO:0007669"/>
    <property type="project" value="UniProtKB-KW"/>
</dbReference>
<sequence length="448" mass="51141">MLYLITTEKLFFFIIFFTHTTLFTLFLIQLQESGNLRSGSSVSTLRLVKFFRRKKKPTVNRLTFAVRPAECFGLLGVNGAGKTTTFRILTGCLNPTMGDAYVNGYHVVDQKQQAHRSLGFCPQFDALLDLLTGRETLTLYARLRGVPEKELNHVVNQLLIDMSLAPHADKIAGAYSGGNRRKLSTAVALLGQPKVIFLDEPTSGMDPIGKRFLWDQINDLLHNGKSIVLTSHSMEECEALCHRLGIMLRITNRSHVGDQIHAIMRAEFTNVEVHNTQTRCHEYQFDQGIPLSRLFALLNKFKMLRLIEHYSVRQTTLDQMFVNFTRMQMEQGEISQTTDDISDTEIDLDYTFYVPVCYSLFFSFRIPLMFSFFRGVHSTKPVHYHYLFRNFVLFSTTTHIITISSSSSTNSTHTPTSVKLLHKSNGKFLTNCGSPVLLHLFIKEYFCT</sequence>
<evidence type="ECO:0000256" key="2">
    <source>
        <dbReference type="ARBA" id="ARBA00008869"/>
    </source>
</evidence>
<reference evidence="14" key="1">
    <citation type="submission" date="2016-06" db="UniProtKB">
        <authorList>
            <consortium name="WormBaseParasite"/>
        </authorList>
    </citation>
    <scope>IDENTIFICATION</scope>
</reference>
<protein>
    <submittedName>
        <fullName evidence="14">ABC transporter domain-containing protein</fullName>
    </submittedName>
</protein>
<gene>
    <name evidence="12" type="ORF">ECPE_LOCUS17582</name>
</gene>
<dbReference type="CDD" id="cd03263">
    <property type="entry name" value="ABC_subfamily_A"/>
    <property type="match status" value="1"/>
</dbReference>
<evidence type="ECO:0000256" key="5">
    <source>
        <dbReference type="ARBA" id="ARBA00022737"/>
    </source>
</evidence>
<evidence type="ECO:0000256" key="10">
    <source>
        <dbReference type="SAM" id="Phobius"/>
    </source>
</evidence>
<keyword evidence="7" id="KW-0067">ATP-binding</keyword>
<evidence type="ECO:0000259" key="11">
    <source>
        <dbReference type="PROSITE" id="PS50893"/>
    </source>
</evidence>
<dbReference type="Proteomes" id="UP000272942">
    <property type="component" value="Unassembled WGS sequence"/>
</dbReference>
<evidence type="ECO:0000256" key="1">
    <source>
        <dbReference type="ARBA" id="ARBA00004141"/>
    </source>
</evidence>
<comment type="subcellular location">
    <subcellularLocation>
        <location evidence="1">Membrane</location>
        <topology evidence="1">Multi-pass membrane protein</topology>
    </subcellularLocation>
</comment>
<name>A0A183BEE7_9TREM</name>
<evidence type="ECO:0000313" key="14">
    <source>
        <dbReference type="WBParaSite" id="ECPE_0001762701-mRNA-1"/>
    </source>
</evidence>
<dbReference type="GO" id="GO:0016887">
    <property type="term" value="F:ATP hydrolysis activity"/>
    <property type="evidence" value="ECO:0007669"/>
    <property type="project" value="InterPro"/>
</dbReference>
<keyword evidence="8 10" id="KW-1133">Transmembrane helix</keyword>
<dbReference type="WBParaSite" id="ECPE_0001762701-mRNA-1">
    <property type="protein sequence ID" value="ECPE_0001762701-mRNA-1"/>
    <property type="gene ID" value="ECPE_0001762701"/>
</dbReference>
<dbReference type="InterPro" id="IPR027417">
    <property type="entry name" value="P-loop_NTPase"/>
</dbReference>
<dbReference type="OrthoDB" id="6512918at2759"/>
<organism evidence="14">
    <name type="scientific">Echinostoma caproni</name>
    <dbReference type="NCBI Taxonomy" id="27848"/>
    <lineage>
        <taxon>Eukaryota</taxon>
        <taxon>Metazoa</taxon>
        <taxon>Spiralia</taxon>
        <taxon>Lophotrochozoa</taxon>
        <taxon>Platyhelminthes</taxon>
        <taxon>Trematoda</taxon>
        <taxon>Digenea</taxon>
        <taxon>Plagiorchiida</taxon>
        <taxon>Echinostomata</taxon>
        <taxon>Echinostomatoidea</taxon>
        <taxon>Echinostomatidae</taxon>
        <taxon>Echinostoma</taxon>
    </lineage>
</organism>
<evidence type="ECO:0000256" key="9">
    <source>
        <dbReference type="ARBA" id="ARBA00023136"/>
    </source>
</evidence>
<dbReference type="EMBL" id="UZAN01070122">
    <property type="protein sequence ID" value="VDP94884.1"/>
    <property type="molecule type" value="Genomic_DNA"/>
</dbReference>
<evidence type="ECO:0000256" key="8">
    <source>
        <dbReference type="ARBA" id="ARBA00022989"/>
    </source>
</evidence>
<keyword evidence="13" id="KW-1185">Reference proteome</keyword>
<dbReference type="InterPro" id="IPR003439">
    <property type="entry name" value="ABC_transporter-like_ATP-bd"/>
</dbReference>
<keyword evidence="3" id="KW-0813">Transport</keyword>
<feature type="domain" description="ABC transporter" evidence="11">
    <location>
        <begin position="42"/>
        <end position="273"/>
    </location>
</feature>
<evidence type="ECO:0000256" key="6">
    <source>
        <dbReference type="ARBA" id="ARBA00022741"/>
    </source>
</evidence>
<dbReference type="GO" id="GO:0140359">
    <property type="term" value="F:ABC-type transporter activity"/>
    <property type="evidence" value="ECO:0007669"/>
    <property type="project" value="InterPro"/>
</dbReference>
<evidence type="ECO:0000313" key="12">
    <source>
        <dbReference type="EMBL" id="VDP94884.1"/>
    </source>
</evidence>
<keyword evidence="5" id="KW-0677">Repeat</keyword>
<evidence type="ECO:0000256" key="3">
    <source>
        <dbReference type="ARBA" id="ARBA00022448"/>
    </source>
</evidence>
<dbReference type="SMART" id="SM00382">
    <property type="entry name" value="AAA"/>
    <property type="match status" value="1"/>
</dbReference>
<keyword evidence="9 10" id="KW-0472">Membrane</keyword>
<evidence type="ECO:0000313" key="13">
    <source>
        <dbReference type="Proteomes" id="UP000272942"/>
    </source>
</evidence>
<dbReference type="Pfam" id="PF00005">
    <property type="entry name" value="ABC_tran"/>
    <property type="match status" value="1"/>
</dbReference>
<dbReference type="GO" id="GO:0005319">
    <property type="term" value="F:lipid transporter activity"/>
    <property type="evidence" value="ECO:0007669"/>
    <property type="project" value="TreeGrafter"/>
</dbReference>
<dbReference type="SUPFAM" id="SSF52540">
    <property type="entry name" value="P-loop containing nucleoside triphosphate hydrolases"/>
    <property type="match status" value="1"/>
</dbReference>
<dbReference type="InterPro" id="IPR003593">
    <property type="entry name" value="AAA+_ATPase"/>
</dbReference>
<feature type="transmembrane region" description="Helical" evidence="10">
    <location>
        <begin position="12"/>
        <end position="30"/>
    </location>
</feature>
<accession>A0A183BEE7</accession>
<evidence type="ECO:0000256" key="7">
    <source>
        <dbReference type="ARBA" id="ARBA00022840"/>
    </source>
</evidence>
<evidence type="ECO:0000256" key="4">
    <source>
        <dbReference type="ARBA" id="ARBA00022692"/>
    </source>
</evidence>
<proteinExistence type="inferred from homology"/>
<dbReference type="PROSITE" id="PS50893">
    <property type="entry name" value="ABC_TRANSPORTER_2"/>
    <property type="match status" value="1"/>
</dbReference>
<comment type="similarity">
    <text evidence="2">Belongs to the ABC transporter superfamily. ABCA family.</text>
</comment>
<dbReference type="AlphaFoldDB" id="A0A183BEE7"/>
<dbReference type="InterPro" id="IPR026082">
    <property type="entry name" value="ABCA"/>
</dbReference>
<dbReference type="FunFam" id="3.40.50.300:FF:000335">
    <property type="entry name" value="ATP binding cassette subfamily A member 5"/>
    <property type="match status" value="1"/>
</dbReference>
<keyword evidence="4 10" id="KW-0812">Transmembrane</keyword>
<dbReference type="PANTHER" id="PTHR19229:SF36">
    <property type="entry name" value="ATP-BINDING CASSETTE SUB-FAMILY A MEMBER 2"/>
    <property type="match status" value="1"/>
</dbReference>
<dbReference type="GO" id="GO:0016020">
    <property type="term" value="C:membrane"/>
    <property type="evidence" value="ECO:0007669"/>
    <property type="project" value="UniProtKB-SubCell"/>
</dbReference>
<reference evidence="12 13" key="2">
    <citation type="submission" date="2018-11" db="EMBL/GenBank/DDBJ databases">
        <authorList>
            <consortium name="Pathogen Informatics"/>
        </authorList>
    </citation>
    <scope>NUCLEOTIDE SEQUENCE [LARGE SCALE GENOMIC DNA]</scope>
    <source>
        <strain evidence="12 13">Egypt</strain>
    </source>
</reference>